<protein>
    <recommendedName>
        <fullName evidence="6">OPA3-like protein</fullName>
    </recommendedName>
</protein>
<comment type="similarity">
    <text evidence="1">Belongs to the OPA3 family.</text>
</comment>
<dbReference type="GO" id="GO:0019216">
    <property type="term" value="P:regulation of lipid metabolic process"/>
    <property type="evidence" value="ECO:0007669"/>
    <property type="project" value="TreeGrafter"/>
</dbReference>
<accession>A0A7S3UX87</accession>
<evidence type="ECO:0000256" key="4">
    <source>
        <dbReference type="SAM" id="MobiDB-lite"/>
    </source>
</evidence>
<name>A0A7S3UX87_HETAK</name>
<feature type="compositionally biased region" description="Basic and acidic residues" evidence="4">
    <location>
        <begin position="153"/>
        <end position="171"/>
    </location>
</feature>
<dbReference type="PANTHER" id="PTHR12499:SF0">
    <property type="entry name" value="OPTIC ATROPHY 3 PROTEIN"/>
    <property type="match status" value="1"/>
</dbReference>
<evidence type="ECO:0000256" key="1">
    <source>
        <dbReference type="ARBA" id="ARBA00007584"/>
    </source>
</evidence>
<feature type="region of interest" description="Disordered" evidence="4">
    <location>
        <begin position="152"/>
        <end position="226"/>
    </location>
</feature>
<feature type="compositionally biased region" description="Low complexity" evidence="4">
    <location>
        <begin position="174"/>
        <end position="183"/>
    </location>
</feature>
<dbReference type="AlphaFoldDB" id="A0A7S3UX87"/>
<dbReference type="GO" id="GO:0005739">
    <property type="term" value="C:mitochondrion"/>
    <property type="evidence" value="ECO:0007669"/>
    <property type="project" value="TreeGrafter"/>
</dbReference>
<dbReference type="Pfam" id="PF07047">
    <property type="entry name" value="OPA3"/>
    <property type="match status" value="1"/>
</dbReference>
<dbReference type="PANTHER" id="PTHR12499">
    <property type="entry name" value="OPTIC ATROPHY 3 PROTEIN OPA3"/>
    <property type="match status" value="1"/>
</dbReference>
<evidence type="ECO:0000313" key="5">
    <source>
        <dbReference type="EMBL" id="CAE0625324.1"/>
    </source>
</evidence>
<feature type="compositionally biased region" description="Basic and acidic residues" evidence="4">
    <location>
        <begin position="210"/>
        <end position="220"/>
    </location>
</feature>
<dbReference type="InterPro" id="IPR010754">
    <property type="entry name" value="OPA3-like"/>
</dbReference>
<organism evidence="5">
    <name type="scientific">Heterosigma akashiwo</name>
    <name type="common">Chromophytic alga</name>
    <name type="synonym">Heterosigma carterae</name>
    <dbReference type="NCBI Taxonomy" id="2829"/>
    <lineage>
        <taxon>Eukaryota</taxon>
        <taxon>Sar</taxon>
        <taxon>Stramenopiles</taxon>
        <taxon>Ochrophyta</taxon>
        <taxon>Raphidophyceae</taxon>
        <taxon>Chattonellales</taxon>
        <taxon>Chattonellaceae</taxon>
        <taxon>Heterosigma</taxon>
    </lineage>
</organism>
<gene>
    <name evidence="5" type="ORF">HAKA00212_LOCUS3993</name>
</gene>
<evidence type="ECO:0008006" key="6">
    <source>
        <dbReference type="Google" id="ProtNLM"/>
    </source>
</evidence>
<evidence type="ECO:0000256" key="2">
    <source>
        <dbReference type="ARBA" id="ARBA00023054"/>
    </source>
</evidence>
<reference evidence="5" key="1">
    <citation type="submission" date="2021-01" db="EMBL/GenBank/DDBJ databases">
        <authorList>
            <person name="Corre E."/>
            <person name="Pelletier E."/>
            <person name="Niang G."/>
            <person name="Scheremetjew M."/>
            <person name="Finn R."/>
            <person name="Kale V."/>
            <person name="Holt S."/>
            <person name="Cochrane G."/>
            <person name="Meng A."/>
            <person name="Brown T."/>
            <person name="Cohen L."/>
        </authorList>
    </citation>
    <scope>NUCLEOTIDE SEQUENCE</scope>
    <source>
        <strain evidence="5">CCMP3107</strain>
    </source>
</reference>
<evidence type="ECO:0000256" key="3">
    <source>
        <dbReference type="SAM" id="Coils"/>
    </source>
</evidence>
<feature type="coiled-coil region" evidence="3">
    <location>
        <begin position="96"/>
        <end position="133"/>
    </location>
</feature>
<sequence>MGAVPFLKLGILLVKQIAKPVAKGIKDQAHQHRLLKTVCGWVGQGQHNISTRVTIAYRGHVAKEIPLLPEEKAVKDGAEFVAEAFIYGVGGGAIIYEFLKSEEKNAQKAAKAKEEKRKELEAISEQLGFLHQRIGQMEVFLEETSRSKPWKRKVFEKSKGEEEMPEFKPLKDLSSSLQASFSSTPPRLVKSEVERAATSSSTIELAAGSEKSERTKKEQQSGDDES</sequence>
<keyword evidence="2 3" id="KW-0175">Coiled coil</keyword>
<dbReference type="EMBL" id="HBIU01009682">
    <property type="protein sequence ID" value="CAE0625324.1"/>
    <property type="molecule type" value="Transcribed_RNA"/>
</dbReference>
<proteinExistence type="inferred from homology"/>